<dbReference type="Pfam" id="PF01613">
    <property type="entry name" value="Flavin_Reduct"/>
    <property type="match status" value="1"/>
</dbReference>
<dbReference type="SUPFAM" id="SSF50475">
    <property type="entry name" value="FMN-binding split barrel"/>
    <property type="match status" value="1"/>
</dbReference>
<dbReference type="Proteomes" id="UP000285190">
    <property type="component" value="Unassembled WGS sequence"/>
</dbReference>
<protein>
    <submittedName>
        <fullName evidence="4">Flavin reductase</fullName>
    </submittedName>
</protein>
<dbReference type="InterPro" id="IPR002563">
    <property type="entry name" value="Flavin_Rdtase-like_dom"/>
</dbReference>
<dbReference type="OrthoDB" id="9792858at2"/>
<dbReference type="RefSeq" id="WP_119736744.1">
    <property type="nucleotide sequence ID" value="NZ_QYUN01000002.1"/>
</dbReference>
<dbReference type="EMBL" id="QYUN01000002">
    <property type="protein sequence ID" value="RJG05226.1"/>
    <property type="molecule type" value="Genomic_DNA"/>
</dbReference>
<sequence>MSTRTSSATPPEFDTRHFRNALSQFATGVTVITTRLEDGSFLGLTASSFNSVSLDPPLVLWSLAQGASSLPVFSGNSHYVINVLAGNQAALAERFAMRIENRFDGVEFVLSRTGLPILKGAAAWFECHNRSRYPEGDHVIFVGEVEQCEVYPVPALAYHGGKFFSTHAAPG</sequence>
<dbReference type="SMART" id="SM00903">
    <property type="entry name" value="Flavin_Reduct"/>
    <property type="match status" value="1"/>
</dbReference>
<evidence type="ECO:0000256" key="1">
    <source>
        <dbReference type="ARBA" id="ARBA00008898"/>
    </source>
</evidence>
<reference evidence="4 5" key="1">
    <citation type="submission" date="2018-09" db="EMBL/GenBank/DDBJ databases">
        <authorList>
            <person name="Zhu H."/>
        </authorList>
    </citation>
    <scope>NUCLEOTIDE SEQUENCE [LARGE SCALE GENOMIC DNA]</scope>
    <source>
        <strain evidence="4 5">K2R10-39</strain>
    </source>
</reference>
<feature type="domain" description="Flavin reductase like" evidence="3">
    <location>
        <begin position="22"/>
        <end position="165"/>
    </location>
</feature>
<comment type="caution">
    <text evidence="4">The sequence shown here is derived from an EMBL/GenBank/DDBJ whole genome shotgun (WGS) entry which is preliminary data.</text>
</comment>
<evidence type="ECO:0000259" key="3">
    <source>
        <dbReference type="SMART" id="SM00903"/>
    </source>
</evidence>
<dbReference type="GO" id="GO:0042602">
    <property type="term" value="F:riboflavin reductase (NADPH) activity"/>
    <property type="evidence" value="ECO:0007669"/>
    <property type="project" value="TreeGrafter"/>
</dbReference>
<organism evidence="4 5">
    <name type="scientific">Noviherbaspirillum cavernae</name>
    <dbReference type="NCBI Taxonomy" id="2320862"/>
    <lineage>
        <taxon>Bacteria</taxon>
        <taxon>Pseudomonadati</taxon>
        <taxon>Pseudomonadota</taxon>
        <taxon>Betaproteobacteria</taxon>
        <taxon>Burkholderiales</taxon>
        <taxon>Oxalobacteraceae</taxon>
        <taxon>Noviherbaspirillum</taxon>
    </lineage>
</organism>
<evidence type="ECO:0000313" key="4">
    <source>
        <dbReference type="EMBL" id="RJG05226.1"/>
    </source>
</evidence>
<dbReference type="GO" id="GO:0010181">
    <property type="term" value="F:FMN binding"/>
    <property type="evidence" value="ECO:0007669"/>
    <property type="project" value="InterPro"/>
</dbReference>
<keyword evidence="2" id="KW-0560">Oxidoreductase</keyword>
<keyword evidence="5" id="KW-1185">Reference proteome</keyword>
<dbReference type="InterPro" id="IPR050268">
    <property type="entry name" value="NADH-dep_flavin_reductase"/>
</dbReference>
<dbReference type="Gene3D" id="2.30.110.10">
    <property type="entry name" value="Electron Transport, Fmn-binding Protein, Chain A"/>
    <property type="match status" value="1"/>
</dbReference>
<dbReference type="PANTHER" id="PTHR30466">
    <property type="entry name" value="FLAVIN REDUCTASE"/>
    <property type="match status" value="1"/>
</dbReference>
<gene>
    <name evidence="4" type="ORF">D3870_03600</name>
</gene>
<dbReference type="InterPro" id="IPR012349">
    <property type="entry name" value="Split_barrel_FMN-bd"/>
</dbReference>
<accession>A0A418WYC8</accession>
<name>A0A418WYC8_9BURK</name>
<dbReference type="AlphaFoldDB" id="A0A418WYC8"/>
<dbReference type="PANTHER" id="PTHR30466:SF11">
    <property type="entry name" value="FLAVIN-DEPENDENT MONOOXYGENASE, REDUCTASE SUBUNIT HSAB"/>
    <property type="match status" value="1"/>
</dbReference>
<proteinExistence type="inferred from homology"/>
<evidence type="ECO:0000313" key="5">
    <source>
        <dbReference type="Proteomes" id="UP000285190"/>
    </source>
</evidence>
<comment type="similarity">
    <text evidence="1">Belongs to the non-flavoprotein flavin reductase family.</text>
</comment>
<evidence type="ECO:0000256" key="2">
    <source>
        <dbReference type="ARBA" id="ARBA00023002"/>
    </source>
</evidence>